<protein>
    <submittedName>
        <fullName evidence="1">Uncharacterized protein</fullName>
    </submittedName>
</protein>
<name>Q08VY4_STIAD</name>
<gene>
    <name evidence="1" type="ORF">STIAU_5662</name>
</gene>
<dbReference type="AlphaFoldDB" id="Q08VY4"/>
<accession>Q08VY4</accession>
<sequence length="19" mass="2318">PRWQIKHNHCAFLESPLKL</sequence>
<proteinExistence type="predicted"/>
<evidence type="ECO:0000313" key="1">
    <source>
        <dbReference type="EMBL" id="EAU64639.1"/>
    </source>
</evidence>
<organism evidence="1 2">
    <name type="scientific">Stigmatella aurantiaca (strain DW4/3-1)</name>
    <dbReference type="NCBI Taxonomy" id="378806"/>
    <lineage>
        <taxon>Bacteria</taxon>
        <taxon>Pseudomonadati</taxon>
        <taxon>Myxococcota</taxon>
        <taxon>Myxococcia</taxon>
        <taxon>Myxococcales</taxon>
        <taxon>Cystobacterineae</taxon>
        <taxon>Archangiaceae</taxon>
        <taxon>Stigmatella</taxon>
    </lineage>
</organism>
<dbReference type="EMBL" id="AAMD01000109">
    <property type="protein sequence ID" value="EAU64639.1"/>
    <property type="molecule type" value="Genomic_DNA"/>
</dbReference>
<reference evidence="1 2" key="1">
    <citation type="submission" date="2006-04" db="EMBL/GenBank/DDBJ databases">
        <authorList>
            <person name="Nierman W.C."/>
        </authorList>
    </citation>
    <scope>NUCLEOTIDE SEQUENCE [LARGE SCALE GENOMIC DNA]</scope>
    <source>
        <strain evidence="1 2">DW4/3-1</strain>
    </source>
</reference>
<feature type="non-terminal residue" evidence="1">
    <location>
        <position position="1"/>
    </location>
</feature>
<dbReference type="Proteomes" id="UP000032702">
    <property type="component" value="Unassembled WGS sequence"/>
</dbReference>
<comment type="caution">
    <text evidence="1">The sequence shown here is derived from an EMBL/GenBank/DDBJ whole genome shotgun (WGS) entry which is preliminary data.</text>
</comment>
<evidence type="ECO:0000313" key="2">
    <source>
        <dbReference type="Proteomes" id="UP000032702"/>
    </source>
</evidence>